<keyword evidence="3" id="KW-1185">Reference proteome</keyword>
<organism evidence="2 3">
    <name type="scientific">Schizopora paradoxa</name>
    <dbReference type="NCBI Taxonomy" id="27342"/>
    <lineage>
        <taxon>Eukaryota</taxon>
        <taxon>Fungi</taxon>
        <taxon>Dikarya</taxon>
        <taxon>Basidiomycota</taxon>
        <taxon>Agaricomycotina</taxon>
        <taxon>Agaricomycetes</taxon>
        <taxon>Hymenochaetales</taxon>
        <taxon>Schizoporaceae</taxon>
        <taxon>Schizopora</taxon>
    </lineage>
</organism>
<evidence type="ECO:0000313" key="2">
    <source>
        <dbReference type="EMBL" id="KLO04542.1"/>
    </source>
</evidence>
<sequence length="184" mass="20399">MCPYIMLGCRRGGGITSKVEAWGGWGSGTKNERRAFERSGSTSQRAQKDQPAVSQRRCTRMLTDMLGERDTARTAWIKDAHHDTARALSTHTCGDDLKSVPSIKTSPQQRRANLPHTNLALLESYPSQKIQHEGFEIQSGPLLFDDSCLDESTPLACLPATWAAIRCCIEGTYGEWKRGEGCLR</sequence>
<evidence type="ECO:0000256" key="1">
    <source>
        <dbReference type="SAM" id="MobiDB-lite"/>
    </source>
</evidence>
<proteinExistence type="predicted"/>
<gene>
    <name evidence="2" type="ORF">SCHPADRAFT_751638</name>
</gene>
<feature type="region of interest" description="Disordered" evidence="1">
    <location>
        <begin position="36"/>
        <end position="56"/>
    </location>
</feature>
<dbReference type="InParanoid" id="A0A0H2QZV9"/>
<protein>
    <submittedName>
        <fullName evidence="2">Uncharacterized protein</fullName>
    </submittedName>
</protein>
<evidence type="ECO:0000313" key="3">
    <source>
        <dbReference type="Proteomes" id="UP000053477"/>
    </source>
</evidence>
<dbReference type="EMBL" id="KQ086506">
    <property type="protein sequence ID" value="KLO04542.1"/>
    <property type="molecule type" value="Genomic_DNA"/>
</dbReference>
<reference evidence="2 3" key="1">
    <citation type="submission" date="2015-04" db="EMBL/GenBank/DDBJ databases">
        <title>Complete genome sequence of Schizopora paradoxa KUC8140, a cosmopolitan wood degrader in East Asia.</title>
        <authorList>
            <consortium name="DOE Joint Genome Institute"/>
            <person name="Min B."/>
            <person name="Park H."/>
            <person name="Jang Y."/>
            <person name="Kim J.-J."/>
            <person name="Kim K.H."/>
            <person name="Pangilinan J."/>
            <person name="Lipzen A."/>
            <person name="Riley R."/>
            <person name="Grigoriev I.V."/>
            <person name="Spatafora J.W."/>
            <person name="Choi I.-G."/>
        </authorList>
    </citation>
    <scope>NUCLEOTIDE SEQUENCE [LARGE SCALE GENOMIC DNA]</scope>
    <source>
        <strain evidence="2 3">KUC8140</strain>
    </source>
</reference>
<dbReference type="Proteomes" id="UP000053477">
    <property type="component" value="Unassembled WGS sequence"/>
</dbReference>
<accession>A0A0H2QZV9</accession>
<dbReference type="AlphaFoldDB" id="A0A0H2QZV9"/>
<name>A0A0H2QZV9_9AGAM</name>